<dbReference type="EMBL" id="BRYA01000287">
    <property type="protein sequence ID" value="GMI46195.1"/>
    <property type="molecule type" value="Genomic_DNA"/>
</dbReference>
<feature type="coiled-coil region" evidence="1">
    <location>
        <begin position="490"/>
        <end position="525"/>
    </location>
</feature>
<evidence type="ECO:0000313" key="4">
    <source>
        <dbReference type="EMBL" id="GMI46195.1"/>
    </source>
</evidence>
<organism evidence="4 5">
    <name type="scientific">Triparma columacea</name>
    <dbReference type="NCBI Taxonomy" id="722753"/>
    <lineage>
        <taxon>Eukaryota</taxon>
        <taxon>Sar</taxon>
        <taxon>Stramenopiles</taxon>
        <taxon>Ochrophyta</taxon>
        <taxon>Bolidophyceae</taxon>
        <taxon>Parmales</taxon>
        <taxon>Triparmaceae</taxon>
        <taxon>Triparma</taxon>
    </lineage>
</organism>
<feature type="compositionally biased region" description="Acidic residues" evidence="2">
    <location>
        <begin position="162"/>
        <end position="173"/>
    </location>
</feature>
<feature type="compositionally biased region" description="Gly residues" evidence="2">
    <location>
        <begin position="563"/>
        <end position="574"/>
    </location>
</feature>
<feature type="region of interest" description="Disordered" evidence="2">
    <location>
        <begin position="136"/>
        <end position="319"/>
    </location>
</feature>
<evidence type="ECO:0000259" key="3">
    <source>
        <dbReference type="Pfam" id="PF23771"/>
    </source>
</evidence>
<comment type="caution">
    <text evidence="4">The sequence shown here is derived from an EMBL/GenBank/DDBJ whole genome shotgun (WGS) entry which is preliminary data.</text>
</comment>
<reference evidence="5" key="1">
    <citation type="journal article" date="2023" name="Commun. Biol.">
        <title>Genome analysis of Parmales, the sister group of diatoms, reveals the evolutionary specialization of diatoms from phago-mixotrophs to photoautotrophs.</title>
        <authorList>
            <person name="Ban H."/>
            <person name="Sato S."/>
            <person name="Yoshikawa S."/>
            <person name="Yamada K."/>
            <person name="Nakamura Y."/>
            <person name="Ichinomiya M."/>
            <person name="Sato N."/>
            <person name="Blanc-Mathieu R."/>
            <person name="Endo H."/>
            <person name="Kuwata A."/>
            <person name="Ogata H."/>
        </authorList>
    </citation>
    <scope>NUCLEOTIDE SEQUENCE [LARGE SCALE GENOMIC DNA]</scope>
</reference>
<feature type="compositionally biased region" description="Basic and acidic residues" evidence="2">
    <location>
        <begin position="136"/>
        <end position="159"/>
    </location>
</feature>
<feature type="compositionally biased region" description="Basic residues" evidence="2">
    <location>
        <begin position="250"/>
        <end position="262"/>
    </location>
</feature>
<feature type="region of interest" description="Disordered" evidence="2">
    <location>
        <begin position="545"/>
        <end position="581"/>
    </location>
</feature>
<dbReference type="Proteomes" id="UP001165065">
    <property type="component" value="Unassembled WGS sequence"/>
</dbReference>
<evidence type="ECO:0000313" key="5">
    <source>
        <dbReference type="Proteomes" id="UP001165065"/>
    </source>
</evidence>
<feature type="compositionally biased region" description="Low complexity" evidence="2">
    <location>
        <begin position="196"/>
        <end position="228"/>
    </location>
</feature>
<gene>
    <name evidence="4" type="ORF">TrCOL_g1446</name>
</gene>
<feature type="compositionally biased region" description="Basic and acidic residues" evidence="2">
    <location>
        <begin position="661"/>
        <end position="678"/>
    </location>
</feature>
<feature type="compositionally biased region" description="Low complexity" evidence="2">
    <location>
        <begin position="174"/>
        <end position="184"/>
    </location>
</feature>
<name>A0A9W7LCL0_9STRA</name>
<feature type="compositionally biased region" description="Low complexity" evidence="2">
    <location>
        <begin position="300"/>
        <end position="314"/>
    </location>
</feature>
<feature type="coiled-coil region" evidence="1">
    <location>
        <begin position="589"/>
        <end position="655"/>
    </location>
</feature>
<proteinExistence type="predicted"/>
<evidence type="ECO:0000256" key="1">
    <source>
        <dbReference type="SAM" id="Coils"/>
    </source>
</evidence>
<sequence>MEAEASGSLVDLTTSPDPPGCSLAGLVKSSQTFSPGDHVVLTGLNKSELNGVGGTVLANLGGEGRVKVKVDGDEQPKMIKPENLKREDVGTIYVQFEDGVWWEGKVVSRSKDGRNAEVDFGGNLVEVRTDRIKLRPGEGGEVRRGAKMEGRERKRKEVIELSSDDDDDAEFESESSSSSSSSESSDSEGESDFESPSEIPSRPSSKMLNKASSSKKPSKKSPLPDKASMTPEELKAYKAKLRSIRDFAKHGKVTKKKKKPKAPKAPQATYEAHMEEEDIPSAPGPALDPNSEEAAEISKRSAAAAAAASTSADSHGGLAGPELEAMKQKIAKMLTLGLHEDTPEGEARNAMKLATRYLRKFNLSQATVMKTGQDMADSENMKGGMVGVTMRHVKTHKAMKLMQWTEDLAAVVKRNFEVKLFFRRNGSRGTQVFFYGLHLNSQLAAYGFKVAFHWIHVNMKRYNPEAAQGGGRSKGADTTVARNSYAEGVVAGLAQSVREAERERAERRREKKDRWVKRLEGLKKEICRPVEEQEIKAEDVKVKMEREIDSDKDSSDDDDDAGWGVGGDDGGWGWGDSDDDDVPIVQQVKKQQERRKAYLEKKIERVERKLGRADSRASTEGALVVHQEKVAEKVLEKEKVKLKSARARVKRARVDMQAYGKGKEDSKNINLDRRAIDN</sequence>
<feature type="compositionally biased region" description="Acidic residues" evidence="2">
    <location>
        <begin position="185"/>
        <end position="195"/>
    </location>
</feature>
<dbReference type="AlphaFoldDB" id="A0A9W7LCL0"/>
<accession>A0A9W7LCL0</accession>
<evidence type="ECO:0000256" key="2">
    <source>
        <dbReference type="SAM" id="MobiDB-lite"/>
    </source>
</evidence>
<feature type="domain" description="DUF7168" evidence="3">
    <location>
        <begin position="394"/>
        <end position="514"/>
    </location>
</feature>
<dbReference type="Pfam" id="PF23771">
    <property type="entry name" value="DUF7168"/>
    <property type="match status" value="1"/>
</dbReference>
<protein>
    <recommendedName>
        <fullName evidence="3">DUF7168 domain-containing protein</fullName>
    </recommendedName>
</protein>
<dbReference type="InterPro" id="IPR055592">
    <property type="entry name" value="DUF7168"/>
</dbReference>
<feature type="region of interest" description="Disordered" evidence="2">
    <location>
        <begin position="658"/>
        <end position="678"/>
    </location>
</feature>
<keyword evidence="5" id="KW-1185">Reference proteome</keyword>
<dbReference type="OrthoDB" id="1888118at2759"/>
<keyword evidence="1" id="KW-0175">Coiled coil</keyword>